<sequence length="302" mass="34737">MHTHENGLVADNIPEPSRSGFRQLELKDPQASEPTTVQDNIQRQITIDSARVRSKNRKLAHDLDKHTSFTKRCATRTKEVSILLVKRKPCSGVIVQQYFLLSAHTLEKAKLQANELAWLQYREHERPFLPVIDETIPYKTVSISLAARQYLCMDTDKKARLMRKPIPLADEIYLCPTGTTENLSGRLLHDFVNPYFTRCTRLINVHDHIFISSGACDIEFKVLSIKPLEYGFVTQKTNIVLSGLRPYRDLDMLESLSDYARELQKELDYVYSSNYASSIARISFQFGRLIDQLEALDLPPMY</sequence>
<dbReference type="GeneID" id="84592614"/>
<dbReference type="SUPFAM" id="SSF54585">
    <property type="entry name" value="Cdc48 domain 2-like"/>
    <property type="match status" value="1"/>
</dbReference>
<dbReference type="GO" id="GO:0005524">
    <property type="term" value="F:ATP binding"/>
    <property type="evidence" value="ECO:0007669"/>
    <property type="project" value="UniProtKB-KW"/>
</dbReference>
<organism evidence="4">
    <name type="scientific">Aspergillus niger</name>
    <dbReference type="NCBI Taxonomy" id="5061"/>
    <lineage>
        <taxon>Eukaryota</taxon>
        <taxon>Fungi</taxon>
        <taxon>Dikarya</taxon>
        <taxon>Ascomycota</taxon>
        <taxon>Pezizomycotina</taxon>
        <taxon>Eurotiomycetes</taxon>
        <taxon>Eurotiomycetidae</taxon>
        <taxon>Eurotiales</taxon>
        <taxon>Aspergillaceae</taxon>
        <taxon>Aspergillus</taxon>
        <taxon>Aspergillus subgen. Circumdati</taxon>
    </lineage>
</organism>
<evidence type="ECO:0000256" key="1">
    <source>
        <dbReference type="ARBA" id="ARBA00022741"/>
    </source>
</evidence>
<reference evidence="4" key="2">
    <citation type="submission" date="2025-08" db="UniProtKB">
        <authorList>
            <consortium name="RefSeq"/>
        </authorList>
    </citation>
    <scope>IDENTIFICATION</scope>
</reference>
<feature type="region of interest" description="Disordered" evidence="3">
    <location>
        <begin position="1"/>
        <end position="20"/>
    </location>
</feature>
<keyword evidence="1" id="KW-0547">Nucleotide-binding</keyword>
<evidence type="ECO:0000256" key="3">
    <source>
        <dbReference type="SAM" id="MobiDB-lite"/>
    </source>
</evidence>
<dbReference type="AlphaFoldDB" id="A0AAJ8E071"/>
<keyword evidence="2" id="KW-0067">ATP-binding</keyword>
<reference evidence="4" key="1">
    <citation type="submission" date="2025-02" db="EMBL/GenBank/DDBJ databases">
        <authorList>
            <consortium name="NCBI Genome Project"/>
        </authorList>
    </citation>
    <scope>NUCLEOTIDE SEQUENCE</scope>
</reference>
<name>A0AAJ8E071_ASPNG</name>
<accession>A0AAJ8E071</accession>
<gene>
    <name evidence="4" type="ORF">An12g06640</name>
</gene>
<proteinExistence type="predicted"/>
<dbReference type="RefSeq" id="XP_059601866.1">
    <property type="nucleotide sequence ID" value="XM_059750984.1"/>
</dbReference>
<dbReference type="Gene3D" id="3.10.330.10">
    <property type="match status" value="1"/>
</dbReference>
<dbReference type="KEGG" id="ang:An12g06640"/>
<evidence type="ECO:0000313" key="4">
    <source>
        <dbReference type="RefSeq" id="XP_059601866.1"/>
    </source>
</evidence>
<evidence type="ECO:0000256" key="2">
    <source>
        <dbReference type="ARBA" id="ARBA00022840"/>
    </source>
</evidence>
<protein>
    <submittedName>
        <fullName evidence="4">Uncharacterized protein</fullName>
    </submittedName>
</protein>
<dbReference type="InterPro" id="IPR029067">
    <property type="entry name" value="CDC48_domain_2-like_sf"/>
</dbReference>
<dbReference type="VEuPathDB" id="FungiDB:An12g06640"/>